<evidence type="ECO:0000256" key="1">
    <source>
        <dbReference type="ARBA" id="ARBA00009477"/>
    </source>
</evidence>
<dbReference type="GO" id="GO:0015562">
    <property type="term" value="F:efflux transmembrane transporter activity"/>
    <property type="evidence" value="ECO:0007669"/>
    <property type="project" value="TreeGrafter"/>
</dbReference>
<dbReference type="Gene3D" id="2.40.30.170">
    <property type="match status" value="1"/>
</dbReference>
<dbReference type="InterPro" id="IPR058625">
    <property type="entry name" value="MdtA-like_BSH"/>
</dbReference>
<dbReference type="GO" id="GO:1990281">
    <property type="term" value="C:efflux pump complex"/>
    <property type="evidence" value="ECO:0007669"/>
    <property type="project" value="TreeGrafter"/>
</dbReference>
<evidence type="ECO:0000259" key="3">
    <source>
        <dbReference type="Pfam" id="PF25917"/>
    </source>
</evidence>
<evidence type="ECO:0000313" key="6">
    <source>
        <dbReference type="Proteomes" id="UP000000383"/>
    </source>
</evidence>
<name>D7DL40_METV0</name>
<sequence length="381" mass="40569" precursor="true">MQKNTRFFFIVLLSTLIIACGAKDASSEKSETDKKSAKPTLVTITQVKNQAVETSEEAIGTLEGLTNPTLSAEVAARVVKIHVNTGEAVKQGQLVATLDASDFGMQRNEAQAEVARIEALLSNQVKTVERNQALVNKKFISQNAVDNEVAQQNVLKEQLVGAKARVGSINHSSSKTKIYAPASGNVEKKLVDDGEFVKVGDPIIMIVSKQHLRAHLPFPEYIAAKLKPGLEVRLTSPTSETVVKSTIHDLKPMIVEGSRTVDVIADILGSPDWQPGASVTGTVVLGEQAAAMMVPEQSIVLRPAGEVVYVVRNNKAYQAVVKTGSHQNGMVELLSGVNENDTIVVDGAGFLTDDTAIKVADVSAGANTDKAANQPSKKTAP</sequence>
<proteinExistence type="inferred from homology"/>
<feature type="signal peptide" evidence="2">
    <location>
        <begin position="1"/>
        <end position="19"/>
    </location>
</feature>
<reference evidence="6" key="1">
    <citation type="submission" date="2010-05" db="EMBL/GenBank/DDBJ databases">
        <title>Complete sequence of Methylotenera sp. 301.</title>
        <authorList>
            <person name="Lucas S."/>
            <person name="Copeland A."/>
            <person name="Lapidus A."/>
            <person name="Cheng J.-F."/>
            <person name="Bruce D."/>
            <person name="Goodwin L."/>
            <person name="Pitluck S."/>
            <person name="Clum A."/>
            <person name="Land M."/>
            <person name="Hauser L."/>
            <person name="Kyrpides N."/>
            <person name="Ivanova N."/>
            <person name="Chistoservova L."/>
            <person name="Kalyuzhnaya M."/>
            <person name="Woyke T."/>
        </authorList>
    </citation>
    <scope>NUCLEOTIDE SEQUENCE [LARGE SCALE GENOMIC DNA]</scope>
    <source>
        <strain evidence="6">301</strain>
    </source>
</reference>
<dbReference type="STRING" id="666681.M301_0264"/>
<dbReference type="Gene3D" id="2.40.50.100">
    <property type="match status" value="1"/>
</dbReference>
<dbReference type="RefSeq" id="WP_013146968.1">
    <property type="nucleotide sequence ID" value="NC_014207.1"/>
</dbReference>
<dbReference type="EMBL" id="CP002056">
    <property type="protein sequence ID" value="ADI28651.1"/>
    <property type="molecule type" value="Genomic_DNA"/>
</dbReference>
<evidence type="ECO:0000313" key="5">
    <source>
        <dbReference type="EMBL" id="ADI28651.1"/>
    </source>
</evidence>
<dbReference type="OrthoDB" id="9806939at2"/>
<dbReference type="PANTHER" id="PTHR30469">
    <property type="entry name" value="MULTIDRUG RESISTANCE PROTEIN MDTA"/>
    <property type="match status" value="1"/>
</dbReference>
<dbReference type="HOGENOM" id="CLU_018816_1_4_4"/>
<keyword evidence="6" id="KW-1185">Reference proteome</keyword>
<comment type="similarity">
    <text evidence="1">Belongs to the membrane fusion protein (MFP) (TC 8.A.1) family.</text>
</comment>
<feature type="domain" description="Multidrug resistance protein MdtA-like barrel-sandwich hybrid" evidence="3">
    <location>
        <begin position="70"/>
        <end position="207"/>
    </location>
</feature>
<dbReference type="Proteomes" id="UP000000383">
    <property type="component" value="Chromosome"/>
</dbReference>
<feature type="chain" id="PRO_5003094788" evidence="2">
    <location>
        <begin position="20"/>
        <end position="381"/>
    </location>
</feature>
<dbReference type="InterPro" id="IPR058637">
    <property type="entry name" value="YknX-like_C"/>
</dbReference>
<dbReference type="eggNOG" id="COG0845">
    <property type="taxonomic scope" value="Bacteria"/>
</dbReference>
<evidence type="ECO:0000259" key="4">
    <source>
        <dbReference type="Pfam" id="PF25989"/>
    </source>
</evidence>
<dbReference type="Gene3D" id="2.40.420.20">
    <property type="match status" value="1"/>
</dbReference>
<dbReference type="KEGG" id="meh:M301_0264"/>
<accession>D7DL40</accession>
<protein>
    <submittedName>
        <fullName evidence="5">Efflux transporter, RND family, MFP subunit</fullName>
    </submittedName>
</protein>
<dbReference type="Pfam" id="PF25917">
    <property type="entry name" value="BSH_RND"/>
    <property type="match status" value="1"/>
</dbReference>
<dbReference type="InterPro" id="IPR006143">
    <property type="entry name" value="RND_pump_MFP"/>
</dbReference>
<dbReference type="SUPFAM" id="SSF111369">
    <property type="entry name" value="HlyD-like secretion proteins"/>
    <property type="match status" value="1"/>
</dbReference>
<gene>
    <name evidence="5" type="ordered locus">M301_0264</name>
</gene>
<dbReference type="AlphaFoldDB" id="D7DL40"/>
<reference evidence="5 6" key="2">
    <citation type="journal article" date="2011" name="J. Bacteriol.">
        <title>Genomes of three methylotrophs from a single niche uncover genetic and metabolic divergence of Methylophilaceae.</title>
        <authorList>
            <person name="Lapidus A."/>
            <person name="Clum A."/>
            <person name="Labutti K."/>
            <person name="Kaluzhnaya M.G."/>
            <person name="Lim S."/>
            <person name="Beck D.A."/>
            <person name="Glavina Del Rio T."/>
            <person name="Nolan M."/>
            <person name="Mavromatis K."/>
            <person name="Huntemann M."/>
            <person name="Lucas S."/>
            <person name="Lidstrom M.E."/>
            <person name="Ivanova N."/>
            <person name="Chistoserdova L."/>
        </authorList>
    </citation>
    <scope>NUCLEOTIDE SEQUENCE [LARGE SCALE GENOMIC DNA]</scope>
    <source>
        <strain evidence="5 6">301</strain>
    </source>
</reference>
<feature type="domain" description="YknX-like C-terminal permuted SH3-like" evidence="4">
    <location>
        <begin position="292"/>
        <end position="358"/>
    </location>
</feature>
<dbReference type="PROSITE" id="PS51257">
    <property type="entry name" value="PROKAR_LIPOPROTEIN"/>
    <property type="match status" value="1"/>
</dbReference>
<dbReference type="NCBIfam" id="TIGR01730">
    <property type="entry name" value="RND_mfp"/>
    <property type="match status" value="1"/>
</dbReference>
<organism evidence="5 6">
    <name type="scientific">Methylotenera versatilis (strain 301)</name>
    <dbReference type="NCBI Taxonomy" id="666681"/>
    <lineage>
        <taxon>Bacteria</taxon>
        <taxon>Pseudomonadati</taxon>
        <taxon>Pseudomonadota</taxon>
        <taxon>Betaproteobacteria</taxon>
        <taxon>Nitrosomonadales</taxon>
        <taxon>Methylophilaceae</taxon>
        <taxon>Methylotenera</taxon>
    </lineage>
</organism>
<dbReference type="Gene3D" id="1.10.287.470">
    <property type="entry name" value="Helix hairpin bin"/>
    <property type="match status" value="1"/>
</dbReference>
<evidence type="ECO:0000256" key="2">
    <source>
        <dbReference type="SAM" id="SignalP"/>
    </source>
</evidence>
<dbReference type="Pfam" id="PF25989">
    <property type="entry name" value="YknX_C"/>
    <property type="match status" value="1"/>
</dbReference>
<keyword evidence="2" id="KW-0732">Signal</keyword>
<dbReference type="PANTHER" id="PTHR30469:SF15">
    <property type="entry name" value="HLYD FAMILY OF SECRETION PROTEINS"/>
    <property type="match status" value="1"/>
</dbReference>